<dbReference type="SUPFAM" id="SSF49503">
    <property type="entry name" value="Cupredoxins"/>
    <property type="match status" value="1"/>
</dbReference>
<proteinExistence type="inferred from homology"/>
<dbReference type="InterPro" id="IPR008972">
    <property type="entry name" value="Cupredoxin"/>
</dbReference>
<feature type="transmembrane region" description="Helical" evidence="7">
    <location>
        <begin position="200"/>
        <end position="225"/>
    </location>
</feature>
<keyword evidence="7" id="KW-0812">Transmembrane</keyword>
<dbReference type="GO" id="GO:0048013">
    <property type="term" value="P:ephrin receptor signaling pathway"/>
    <property type="evidence" value="ECO:0007669"/>
    <property type="project" value="TreeGrafter"/>
</dbReference>
<evidence type="ECO:0000313" key="11">
    <source>
        <dbReference type="Proteomes" id="UP000001307"/>
    </source>
</evidence>
<keyword evidence="4" id="KW-1015">Disulfide bond</keyword>
<evidence type="ECO:0000313" key="10">
    <source>
        <dbReference type="EMBL" id="CBY09859.1"/>
    </source>
</evidence>
<gene>
    <name evidence="10" type="ORF">GSOID_T00010675001</name>
</gene>
<evidence type="ECO:0000256" key="2">
    <source>
        <dbReference type="ARBA" id="ARBA00022729"/>
    </source>
</evidence>
<evidence type="ECO:0000256" key="8">
    <source>
        <dbReference type="SAM" id="SignalP"/>
    </source>
</evidence>
<comment type="similarity">
    <text evidence="6">Belongs to the ephrin family.</text>
</comment>
<evidence type="ECO:0000259" key="9">
    <source>
        <dbReference type="PROSITE" id="PS51551"/>
    </source>
</evidence>
<comment type="caution">
    <text evidence="6">Lacks conserved residue(s) required for the propagation of feature annotation.</text>
</comment>
<keyword evidence="11" id="KW-1185">Reference proteome</keyword>
<comment type="subcellular location">
    <subcellularLocation>
        <location evidence="1">Membrane</location>
    </subcellularLocation>
</comment>
<dbReference type="OrthoDB" id="6250301at2759"/>
<dbReference type="AlphaFoldDB" id="E4XGR1"/>
<evidence type="ECO:0000256" key="3">
    <source>
        <dbReference type="ARBA" id="ARBA00023136"/>
    </source>
</evidence>
<keyword evidence="7" id="KW-1133">Transmembrane helix</keyword>
<feature type="chain" id="PRO_5003190274" description="Ephrin RBD domain-containing protein" evidence="8">
    <location>
        <begin position="17"/>
        <end position="338"/>
    </location>
</feature>
<name>E4XGR1_OIKDI</name>
<organism evidence="10">
    <name type="scientific">Oikopleura dioica</name>
    <name type="common">Tunicate</name>
    <dbReference type="NCBI Taxonomy" id="34765"/>
    <lineage>
        <taxon>Eukaryota</taxon>
        <taxon>Metazoa</taxon>
        <taxon>Chordata</taxon>
        <taxon>Tunicata</taxon>
        <taxon>Appendicularia</taxon>
        <taxon>Copelata</taxon>
        <taxon>Oikopleuridae</taxon>
        <taxon>Oikopleura</taxon>
    </lineage>
</organism>
<dbReference type="InterPro" id="IPR031328">
    <property type="entry name" value="Ephrin"/>
</dbReference>
<dbReference type="PANTHER" id="PTHR11304">
    <property type="entry name" value="EPHRIN"/>
    <property type="match status" value="1"/>
</dbReference>
<dbReference type="InParanoid" id="E4XGR1"/>
<dbReference type="GO" id="GO:0046875">
    <property type="term" value="F:ephrin receptor binding"/>
    <property type="evidence" value="ECO:0007669"/>
    <property type="project" value="TreeGrafter"/>
</dbReference>
<dbReference type="PANTHER" id="PTHR11304:SF29">
    <property type="entry name" value="EPHRIN"/>
    <property type="match status" value="1"/>
</dbReference>
<dbReference type="Pfam" id="PF00812">
    <property type="entry name" value="Ephrin"/>
    <property type="match status" value="1"/>
</dbReference>
<protein>
    <recommendedName>
        <fullName evidence="9">Ephrin RBD domain-containing protein</fullName>
    </recommendedName>
</protein>
<dbReference type="PROSITE" id="PS51551">
    <property type="entry name" value="EPHRIN_RBD_2"/>
    <property type="match status" value="1"/>
</dbReference>
<dbReference type="Gene3D" id="2.60.40.420">
    <property type="entry name" value="Cupredoxins - blue copper proteins"/>
    <property type="match status" value="1"/>
</dbReference>
<evidence type="ECO:0000256" key="5">
    <source>
        <dbReference type="ARBA" id="ARBA00023180"/>
    </source>
</evidence>
<dbReference type="GO" id="GO:0005886">
    <property type="term" value="C:plasma membrane"/>
    <property type="evidence" value="ECO:0007669"/>
    <property type="project" value="TreeGrafter"/>
</dbReference>
<sequence length="338" mass="38324">MVLALFFLAELALARGNEPKKIFLNTTNPSFYEDMEMNVELGDKIDIFCPLVDTFEETLTSEEPLFLTLWAVDKDGFDSCSINGSTSKRIIRCTVPNYEKKFTIKATSFSALPGSLLFEEGETYYFIVPNYGRELEDIEEINSDGGLCRSHNIRFAIHVRPANWREPTSATLMIDSELNNGSDEYEIIEERPSEDPSWEMWFGILIGASLVMLVVLCSLCVIFLVRKRVPPKDFVETSHGTFGQIWDRSIDEYENMTIVKEGNRQVITIDRRGDSSHISNLNANPSLRPKSCHFSSDLATQSSTLTDETTSLIDEPSFRTQNAHNQIQLTREGFVVQV</sequence>
<dbReference type="GO" id="GO:0007411">
    <property type="term" value="P:axon guidance"/>
    <property type="evidence" value="ECO:0007669"/>
    <property type="project" value="TreeGrafter"/>
</dbReference>
<evidence type="ECO:0000256" key="7">
    <source>
        <dbReference type="SAM" id="Phobius"/>
    </source>
</evidence>
<keyword evidence="3 7" id="KW-0472">Membrane</keyword>
<feature type="signal peptide" evidence="8">
    <location>
        <begin position="1"/>
        <end position="16"/>
    </location>
</feature>
<accession>E4XGR1</accession>
<feature type="domain" description="Ephrin RBD" evidence="9">
    <location>
        <begin position="17"/>
        <end position="159"/>
    </location>
</feature>
<keyword evidence="5" id="KW-0325">Glycoprotein</keyword>
<evidence type="ECO:0000256" key="4">
    <source>
        <dbReference type="ARBA" id="ARBA00023157"/>
    </source>
</evidence>
<dbReference type="EMBL" id="FN653049">
    <property type="protein sequence ID" value="CBY09859.1"/>
    <property type="molecule type" value="Genomic_DNA"/>
</dbReference>
<dbReference type="CDD" id="cd02675">
    <property type="entry name" value="Ephrin_ectodomain"/>
    <property type="match status" value="1"/>
</dbReference>
<keyword evidence="2 8" id="KW-0732">Signal</keyword>
<dbReference type="Proteomes" id="UP000001307">
    <property type="component" value="Unassembled WGS sequence"/>
</dbReference>
<dbReference type="InterPro" id="IPR001799">
    <property type="entry name" value="Ephrin_RBD"/>
</dbReference>
<evidence type="ECO:0000256" key="1">
    <source>
        <dbReference type="ARBA" id="ARBA00004370"/>
    </source>
</evidence>
<reference evidence="10" key="1">
    <citation type="journal article" date="2010" name="Science">
        <title>Plasticity of animal genome architecture unmasked by rapid evolution of a pelagic tunicate.</title>
        <authorList>
            <person name="Denoeud F."/>
            <person name="Henriet S."/>
            <person name="Mungpakdee S."/>
            <person name="Aury J.M."/>
            <person name="Da Silva C."/>
            <person name="Brinkmann H."/>
            <person name="Mikhaleva J."/>
            <person name="Olsen L.C."/>
            <person name="Jubin C."/>
            <person name="Canestro C."/>
            <person name="Bouquet J.M."/>
            <person name="Danks G."/>
            <person name="Poulain J."/>
            <person name="Campsteijn C."/>
            <person name="Adamski M."/>
            <person name="Cross I."/>
            <person name="Yadetie F."/>
            <person name="Muffato M."/>
            <person name="Louis A."/>
            <person name="Butcher S."/>
            <person name="Tsagkogeorga G."/>
            <person name="Konrad A."/>
            <person name="Singh S."/>
            <person name="Jensen M.F."/>
            <person name="Cong E.H."/>
            <person name="Eikeseth-Otteraa H."/>
            <person name="Noel B."/>
            <person name="Anthouard V."/>
            <person name="Porcel B.M."/>
            <person name="Kachouri-Lafond R."/>
            <person name="Nishino A."/>
            <person name="Ugolini M."/>
            <person name="Chourrout P."/>
            <person name="Nishida H."/>
            <person name="Aasland R."/>
            <person name="Huzurbazar S."/>
            <person name="Westhof E."/>
            <person name="Delsuc F."/>
            <person name="Lehrach H."/>
            <person name="Reinhardt R."/>
            <person name="Weissenbach J."/>
            <person name="Roy S.W."/>
            <person name="Artiguenave F."/>
            <person name="Postlethwait J.H."/>
            <person name="Manak J.R."/>
            <person name="Thompson E.M."/>
            <person name="Jaillon O."/>
            <person name="Du Pasquier L."/>
            <person name="Boudinot P."/>
            <person name="Liberles D.A."/>
            <person name="Volff J.N."/>
            <person name="Philippe H."/>
            <person name="Lenhard B."/>
            <person name="Roest Crollius H."/>
            <person name="Wincker P."/>
            <person name="Chourrout D."/>
        </authorList>
    </citation>
    <scope>NUCLEOTIDE SEQUENCE [LARGE SCALE GENOMIC DNA]</scope>
</reference>
<evidence type="ECO:0000256" key="6">
    <source>
        <dbReference type="PROSITE-ProRule" id="PRU00884"/>
    </source>
</evidence>